<feature type="chain" id="PRO_5042451646" evidence="2">
    <location>
        <begin position="18"/>
        <end position="692"/>
    </location>
</feature>
<dbReference type="OMA" id="CTETHFA"/>
<evidence type="ECO:0000256" key="1">
    <source>
        <dbReference type="SAM" id="Phobius"/>
    </source>
</evidence>
<dbReference type="GeneID" id="5701193"/>
<dbReference type="KEGG" id="gla:GL50803_0016501"/>
<proteinExistence type="predicted"/>
<dbReference type="Proteomes" id="UP000001548">
    <property type="component" value="Unassembled WGS sequence"/>
</dbReference>
<name>E2RTV3_GIAIC</name>
<dbReference type="InterPro" id="IPR009030">
    <property type="entry name" value="Growth_fac_rcpt_cys_sf"/>
</dbReference>
<evidence type="ECO:0000313" key="4">
    <source>
        <dbReference type="EMBL" id="KAE8303589.1"/>
    </source>
</evidence>
<dbReference type="HOGENOM" id="CLU_022643_2_0_1"/>
<dbReference type="SUPFAM" id="SSF57184">
    <property type="entry name" value="Growth factor receptor domain"/>
    <property type="match status" value="3"/>
</dbReference>
<dbReference type="PANTHER" id="PTHR23275">
    <property type="entry name" value="CABRIOLET.-RELATED"/>
    <property type="match status" value="1"/>
</dbReference>
<keyword evidence="1" id="KW-0812">Transmembrane</keyword>
<sequence length="692" mass="70883">MFDKLIFASLALQLTWATQVKRMVRSATCDSTTSGSTKCAAEKCNVWIGGKDYCSQCSTDAELLIDGGCAPTTSDLAKKCISDNKGKCSSCGDGYFLHKGGCYKFGTAPGNAVCTEPSAPGDSLPAGVCTTCGSGYFKNPAESAASTPPCIACNDTAGNSGNTGLVGCGTCDPPVSGQATCTSCLDGFFGIGEGTVTCTECTGECKTCKGGADQCTSCKTSSKYLKITDSVAETGECIDQGQCTETHFAMVDGGINMCYLCNTTDKGGKVGCRTCTKSGTVTCKTCLDGFFGTTDCVACHEDCLTCKIEAAKCTSCKADTKPYFKEGADNDQTGTCVDEVECKGDHFSTIDTSNSDKKICVPCSKTDKGGITNCKTCAFKVSSTEERPAITCTECTTNNLSPLKDECMAACPAGTYANNKVCASCHSSCAGCQTDDRETSCTACYPGYSLLYEPNGATGRCVKECTGAFITNCADGQCTADVGGAKYCAQCKDGYAPIDGICTTMAAAGRDASVCTAAGGKCTACTGDYALVSGGCYGIQKLPGKAICIAANNGECTTCANGQQPSGKVCPTCPAGCSKCTGSAPSQQCSECFPGYYKSGDKCVKCDKDSENIKGVPNCVSCKEPANSSGAVTCYLTQQKTDDGTGGDTGGDSMNKSGLSTGAIAGISVAVIVVVGGLVGFLCWWFICRGKA</sequence>
<feature type="domain" description="EGF-like" evidence="3">
    <location>
        <begin position="152"/>
        <end position="199"/>
    </location>
</feature>
<feature type="domain" description="EGF-like" evidence="3">
    <location>
        <begin position="260"/>
        <end position="297"/>
    </location>
</feature>
<dbReference type="PANTHER" id="PTHR23275:SF100">
    <property type="entry name" value="EGF-LIKE DOMAIN-CONTAINING PROTEIN"/>
    <property type="match status" value="1"/>
</dbReference>
<feature type="signal peptide" evidence="2">
    <location>
        <begin position="1"/>
        <end position="17"/>
    </location>
</feature>
<protein>
    <submittedName>
        <fullName evidence="4">VSP with INR</fullName>
    </submittedName>
</protein>
<dbReference type="InterPro" id="IPR052798">
    <property type="entry name" value="Giardia_VSA"/>
</dbReference>
<dbReference type="VEuPathDB" id="GiardiaDB:GL50803_16501"/>
<comment type="caution">
    <text evidence="4">The sequence shown here is derived from an EMBL/GenBank/DDBJ whole genome shotgun (WGS) entry which is preliminary data.</text>
</comment>
<keyword evidence="1" id="KW-0472">Membrane</keyword>
<reference evidence="4" key="2">
    <citation type="submission" date="2019-07" db="EMBL/GenBank/DDBJ databases">
        <title>New Giardia intestinalis WB genome in near-complete chromosomes.</title>
        <authorList>
            <person name="Xu F."/>
            <person name="Jex A."/>
            <person name="Svard S.G."/>
        </authorList>
    </citation>
    <scope>NUCLEOTIDE SEQUENCE</scope>
    <source>
        <strain evidence="4">WB C6</strain>
    </source>
</reference>
<dbReference type="EMBL" id="AACB03000002">
    <property type="protein sequence ID" value="KAE8303589.1"/>
    <property type="molecule type" value="Genomic_DNA"/>
</dbReference>
<organism evidence="4 6">
    <name type="scientific">Giardia intestinalis (strain ATCC 50803 / WB clone C6)</name>
    <name type="common">Giardia lamblia</name>
    <dbReference type="NCBI Taxonomy" id="184922"/>
    <lineage>
        <taxon>Eukaryota</taxon>
        <taxon>Metamonada</taxon>
        <taxon>Diplomonadida</taxon>
        <taxon>Hexamitidae</taxon>
        <taxon>Giardiinae</taxon>
        <taxon>Giardia</taxon>
    </lineage>
</organism>
<evidence type="ECO:0000259" key="3">
    <source>
        <dbReference type="SMART" id="SM00181"/>
    </source>
</evidence>
<dbReference type="AlphaFoldDB" id="E2RTV3"/>
<dbReference type="Gene3D" id="2.10.220.10">
    <property type="entry name" value="Hormone Receptor, Insulin-like Growth Factor Receptor 1, Chain A, domain 2"/>
    <property type="match status" value="2"/>
</dbReference>
<feature type="domain" description="EGF-like" evidence="3">
    <location>
        <begin position="464"/>
        <end position="503"/>
    </location>
</feature>
<evidence type="ECO:0000256" key="2">
    <source>
        <dbReference type="SAM" id="SignalP"/>
    </source>
</evidence>
<dbReference type="InterPro" id="IPR000742">
    <property type="entry name" value="EGF"/>
</dbReference>
<keyword evidence="1" id="KW-1133">Transmembrane helix</keyword>
<feature type="domain" description="EGF-like" evidence="3">
    <location>
        <begin position="572"/>
        <end position="604"/>
    </location>
</feature>
<dbReference type="Pfam" id="PF03302">
    <property type="entry name" value="VSP"/>
    <property type="match status" value="2"/>
</dbReference>
<evidence type="ECO:0000313" key="6">
    <source>
        <dbReference type="Proteomes" id="UP000001548"/>
    </source>
</evidence>
<gene>
    <name evidence="4" type="ORF">GL50803_0016501</name>
    <name evidence="5" type="ORF">GL50803_00d16501</name>
</gene>
<keyword evidence="6" id="KW-1185">Reference proteome</keyword>
<feature type="domain" description="EGF-like" evidence="3">
    <location>
        <begin position="424"/>
        <end position="462"/>
    </location>
</feature>
<accession>E2RTV3</accession>
<dbReference type="InterPro" id="IPR006212">
    <property type="entry name" value="Furin_repeat"/>
</dbReference>
<dbReference type="EMBL" id="AACB03000002">
    <property type="protein sequence ID" value="KAE8303590.1"/>
    <property type="molecule type" value="Genomic_DNA"/>
</dbReference>
<feature type="transmembrane region" description="Helical" evidence="1">
    <location>
        <begin position="663"/>
        <end position="687"/>
    </location>
</feature>
<keyword evidence="2" id="KW-0732">Signal</keyword>
<feature type="domain" description="EGF-like" evidence="3">
    <location>
        <begin position="298"/>
        <end position="337"/>
    </location>
</feature>
<reference evidence="4 6" key="1">
    <citation type="journal article" date="2007" name="Science">
        <title>Genomic minimalism in the early diverging intestinal parasite Giardia lamblia.</title>
        <authorList>
            <person name="Morrison H.G."/>
            <person name="McArthur A.G."/>
            <person name="Gillin F.D."/>
            <person name="Aley S.B."/>
            <person name="Adam R.D."/>
            <person name="Olsen G.J."/>
            <person name="Best A.A."/>
            <person name="Cande W.Z."/>
            <person name="Chen F."/>
            <person name="Cipriano M.J."/>
            <person name="Davids B.J."/>
            <person name="Dawson S.C."/>
            <person name="Elmendorf H.G."/>
            <person name="Hehl A.B."/>
            <person name="Holder M.E."/>
            <person name="Huse S.M."/>
            <person name="Kim U.U."/>
            <person name="Lasek-Nesselquist E."/>
            <person name="Manning G."/>
            <person name="Nigam A."/>
            <person name="Nixon J.E."/>
            <person name="Palm D."/>
            <person name="Passamaneck N.E."/>
            <person name="Prabhu A."/>
            <person name="Reich C.I."/>
            <person name="Reiner D.S."/>
            <person name="Samuelson J."/>
            <person name="Svard S.G."/>
            <person name="Sogin M.L."/>
        </authorList>
    </citation>
    <scope>NUCLEOTIDE SEQUENCE [LARGE SCALE GENOMIC DNA]</scope>
    <source>
        <strain evidence="6">ATCC 50803 / WB clone C6</strain>
        <strain evidence="4">WB C6</strain>
    </source>
</reference>
<dbReference type="RefSeq" id="XP_001708282.1">
    <property type="nucleotide sequence ID" value="XM_001708230.1"/>
</dbReference>
<dbReference type="SMART" id="SM00181">
    <property type="entry name" value="EGF"/>
    <property type="match status" value="6"/>
</dbReference>
<dbReference type="InterPro" id="IPR005127">
    <property type="entry name" value="Giardia_VSP"/>
</dbReference>
<dbReference type="SMART" id="SM00261">
    <property type="entry name" value="FU"/>
    <property type="match status" value="5"/>
</dbReference>
<evidence type="ECO:0000313" key="5">
    <source>
        <dbReference type="EMBL" id="KAE8303590.1"/>
    </source>
</evidence>